<organism evidence="2 3">
    <name type="scientific">Rhodococcoides kroppenstedtii</name>
    <dbReference type="NCBI Taxonomy" id="293050"/>
    <lineage>
        <taxon>Bacteria</taxon>
        <taxon>Bacillati</taxon>
        <taxon>Actinomycetota</taxon>
        <taxon>Actinomycetes</taxon>
        <taxon>Mycobacteriales</taxon>
        <taxon>Nocardiaceae</taxon>
        <taxon>Rhodococcoides</taxon>
    </lineage>
</organism>
<evidence type="ECO:0000313" key="2">
    <source>
        <dbReference type="EMBL" id="MBY6321272.1"/>
    </source>
</evidence>
<proteinExistence type="predicted"/>
<accession>A0ABS7NTB8</accession>
<feature type="region of interest" description="Disordered" evidence="1">
    <location>
        <begin position="91"/>
        <end position="140"/>
    </location>
</feature>
<dbReference type="Proteomes" id="UP001520140">
    <property type="component" value="Unassembled WGS sequence"/>
</dbReference>
<dbReference type="RefSeq" id="WP_157889644.1">
    <property type="nucleotide sequence ID" value="NZ_JABUKE010000008.1"/>
</dbReference>
<evidence type="ECO:0000313" key="3">
    <source>
        <dbReference type="Proteomes" id="UP001520140"/>
    </source>
</evidence>
<comment type="caution">
    <text evidence="2">The sequence shown here is derived from an EMBL/GenBank/DDBJ whole genome shotgun (WGS) entry which is preliminary data.</text>
</comment>
<protein>
    <submittedName>
        <fullName evidence="2">Uncharacterized protein</fullName>
    </submittedName>
</protein>
<reference evidence="2 3" key="1">
    <citation type="submission" date="2020-06" db="EMBL/GenBank/DDBJ databases">
        <title>Taxonomy, biology and ecology of Rhodococcus bacteria occurring in California pistachio and other woody hosts as revealed by genome sequence analyses.</title>
        <authorList>
            <person name="Gai Y."/>
            <person name="Riely B."/>
        </authorList>
    </citation>
    <scope>NUCLEOTIDE SEQUENCE [LARGE SCALE GENOMIC DNA]</scope>
    <source>
        <strain evidence="2 3">BP-284</strain>
    </source>
</reference>
<evidence type="ECO:0000256" key="1">
    <source>
        <dbReference type="SAM" id="MobiDB-lite"/>
    </source>
</evidence>
<feature type="compositionally biased region" description="Low complexity" evidence="1">
    <location>
        <begin position="106"/>
        <end position="116"/>
    </location>
</feature>
<sequence length="140" mass="14055">MASTSARVAARTRAREAQRLVLAARAERDKANMASLTEFFTAAEEIDAARRRQAEALAAIREREGTLTAAASLAGLTLGQARTLLAELTGPVAPSGAAAGGELGADDAPSAAPVDDTTVSSTDSPAPHHADASGSSESAG</sequence>
<keyword evidence="3" id="KW-1185">Reference proteome</keyword>
<gene>
    <name evidence="2" type="ORF">HQ605_10585</name>
</gene>
<dbReference type="EMBL" id="JABUKG010000009">
    <property type="protein sequence ID" value="MBY6321272.1"/>
    <property type="molecule type" value="Genomic_DNA"/>
</dbReference>
<name>A0ABS7NTB8_9NOCA</name>